<dbReference type="GO" id="GO:0004813">
    <property type="term" value="F:alanine-tRNA ligase activity"/>
    <property type="evidence" value="ECO:0007669"/>
    <property type="project" value="UniProtKB-EC"/>
</dbReference>
<evidence type="ECO:0000313" key="18">
    <source>
        <dbReference type="EMBL" id="GIM27876.1"/>
    </source>
</evidence>
<accession>A0A919RWX0</accession>
<comment type="subcellular location">
    <subcellularLocation>
        <location evidence="2">Cytoplasm</location>
    </subcellularLocation>
</comment>
<dbReference type="PANTHER" id="PTHR43462:SF1">
    <property type="entry name" value="ALANYL-TRNA EDITING PROTEIN AARSD1"/>
    <property type="match status" value="1"/>
</dbReference>
<evidence type="ECO:0000256" key="2">
    <source>
        <dbReference type="ARBA" id="ARBA00004496"/>
    </source>
</evidence>
<sequence length="402" mass="45617">MQKLYYENQYEKAFTAEIVNIIEKDKEFHIQLDKTYFYPEGGGQPSDTGYIESIPVTMVYENEGVIYHVASKKPIKIHRVKCSIDWDRRFDNMQQHLGQHILSSCFVELFNANTVGFHLGKDYCTIDVDKMLDITQIQEAENLSNNIILDNVPVEFLFPSKSELKKLPIKKTLPKTGEQIRIVKIGDIDVNPCCGLHPRSTIEVQLIKIRKWEKYKNTTRIEFLCGKRAISDSLSKYQFTSKICSTLKCSESDALAYIQKLTQDFNKIIAENRALKSEIADYEIQNMINESEKINNISIVKSIYTDSDLKYVNLLASKLTAFKNVIALFAVKSEDKAHLIFMCSKDLKDISMNSLLKDAITLIDGNGGGSSFSAQGGGKNTNNLDSAIDYAFMKVKNCLNSK</sequence>
<evidence type="ECO:0000256" key="15">
    <source>
        <dbReference type="ARBA" id="ARBA00032577"/>
    </source>
</evidence>
<comment type="caution">
    <text evidence="18">The sequence shown here is derived from an EMBL/GenBank/DDBJ whole genome shotgun (WGS) entry which is preliminary data.</text>
</comment>
<dbReference type="SMART" id="SM00863">
    <property type="entry name" value="tRNA_SAD"/>
    <property type="match status" value="1"/>
</dbReference>
<dbReference type="InterPro" id="IPR051335">
    <property type="entry name" value="Alanyl-tRNA_Editing_Enzymes"/>
</dbReference>
<evidence type="ECO:0000256" key="7">
    <source>
        <dbReference type="ARBA" id="ARBA00022598"/>
    </source>
</evidence>
<dbReference type="RefSeq" id="WP_212902627.1">
    <property type="nucleotide sequence ID" value="NZ_BOPZ01000003.1"/>
</dbReference>
<dbReference type="AlphaFoldDB" id="A0A919RWX0"/>
<evidence type="ECO:0000256" key="9">
    <source>
        <dbReference type="ARBA" id="ARBA00022741"/>
    </source>
</evidence>
<dbReference type="GO" id="GO:0046872">
    <property type="term" value="F:metal ion binding"/>
    <property type="evidence" value="ECO:0007669"/>
    <property type="project" value="UniProtKB-KW"/>
</dbReference>
<evidence type="ECO:0000256" key="3">
    <source>
        <dbReference type="ARBA" id="ARBA00008226"/>
    </source>
</evidence>
<reference evidence="18" key="1">
    <citation type="submission" date="2021-03" db="EMBL/GenBank/DDBJ databases">
        <title>Taxonomic study of Clostridium polyendosporum from meadow-gley soil under rice.</title>
        <authorList>
            <person name="Kobayashi H."/>
            <person name="Tanizawa Y."/>
            <person name="Yagura M."/>
        </authorList>
    </citation>
    <scope>NUCLEOTIDE SEQUENCE</scope>
    <source>
        <strain evidence="18">JCM 30710</strain>
    </source>
</reference>
<dbReference type="InterPro" id="IPR018163">
    <property type="entry name" value="Thr/Ala-tRNA-synth_IIc_edit"/>
</dbReference>
<evidence type="ECO:0000256" key="6">
    <source>
        <dbReference type="ARBA" id="ARBA00022555"/>
    </source>
</evidence>
<dbReference type="Gene3D" id="2.40.30.130">
    <property type="match status" value="1"/>
</dbReference>
<keyword evidence="11" id="KW-0067">ATP-binding</keyword>
<keyword evidence="14" id="KW-0030">Aminoacyl-tRNA synthetase</keyword>
<dbReference type="InterPro" id="IPR018165">
    <property type="entry name" value="Ala-tRNA-synth_IIc_core"/>
</dbReference>
<dbReference type="Proteomes" id="UP000679179">
    <property type="component" value="Unassembled WGS sequence"/>
</dbReference>
<dbReference type="Pfam" id="PF07973">
    <property type="entry name" value="tRNA_SAD"/>
    <property type="match status" value="1"/>
</dbReference>
<dbReference type="InterPro" id="IPR012947">
    <property type="entry name" value="tRNA_SAD"/>
</dbReference>
<evidence type="ECO:0000256" key="1">
    <source>
        <dbReference type="ARBA" id="ARBA00001947"/>
    </source>
</evidence>
<keyword evidence="8" id="KW-0479">Metal-binding</keyword>
<keyword evidence="19" id="KW-1185">Reference proteome</keyword>
<dbReference type="SUPFAM" id="SSF50447">
    <property type="entry name" value="Translation proteins"/>
    <property type="match status" value="1"/>
</dbReference>
<dbReference type="PANTHER" id="PTHR43462">
    <property type="entry name" value="ALANYL-TRNA EDITING PROTEIN"/>
    <property type="match status" value="1"/>
</dbReference>
<evidence type="ECO:0000256" key="11">
    <source>
        <dbReference type="ARBA" id="ARBA00022840"/>
    </source>
</evidence>
<name>A0A919RWX0_9CLOT</name>
<dbReference type="FunFam" id="3.10.310.40:FF:000001">
    <property type="entry name" value="Alanine--tRNA ligase"/>
    <property type="match status" value="1"/>
</dbReference>
<dbReference type="GO" id="GO:0006419">
    <property type="term" value="P:alanyl-tRNA aminoacylation"/>
    <property type="evidence" value="ECO:0007669"/>
    <property type="project" value="InterPro"/>
</dbReference>
<evidence type="ECO:0000256" key="12">
    <source>
        <dbReference type="ARBA" id="ARBA00022884"/>
    </source>
</evidence>
<keyword evidence="9" id="KW-0547">Nucleotide-binding</keyword>
<evidence type="ECO:0000256" key="14">
    <source>
        <dbReference type="ARBA" id="ARBA00023146"/>
    </source>
</evidence>
<dbReference type="Gene3D" id="3.10.310.40">
    <property type="match status" value="1"/>
</dbReference>
<keyword evidence="7" id="KW-0436">Ligase</keyword>
<keyword evidence="6" id="KW-0820">tRNA-binding</keyword>
<protein>
    <recommendedName>
        <fullName evidence="5">Alanine--tRNA ligase</fullName>
        <ecNumber evidence="4">6.1.1.7</ecNumber>
    </recommendedName>
    <alternativeName>
        <fullName evidence="15">Alanyl-tRNA synthetase</fullName>
    </alternativeName>
</protein>
<dbReference type="Pfam" id="PF02272">
    <property type="entry name" value="DHHA1"/>
    <property type="match status" value="1"/>
</dbReference>
<dbReference type="GO" id="GO:0005737">
    <property type="term" value="C:cytoplasm"/>
    <property type="evidence" value="ECO:0007669"/>
    <property type="project" value="UniProtKB-SubCell"/>
</dbReference>
<evidence type="ECO:0000259" key="17">
    <source>
        <dbReference type="PROSITE" id="PS50860"/>
    </source>
</evidence>
<dbReference type="InterPro" id="IPR003156">
    <property type="entry name" value="DHHA1_dom"/>
</dbReference>
<keyword evidence="16" id="KW-0175">Coiled coil</keyword>
<proteinExistence type="inferred from homology"/>
<dbReference type="EMBL" id="BOPZ01000003">
    <property type="protein sequence ID" value="GIM27876.1"/>
    <property type="molecule type" value="Genomic_DNA"/>
</dbReference>
<keyword evidence="12" id="KW-0694">RNA-binding</keyword>
<organism evidence="18 19">
    <name type="scientific">Clostridium polyendosporum</name>
    <dbReference type="NCBI Taxonomy" id="69208"/>
    <lineage>
        <taxon>Bacteria</taxon>
        <taxon>Bacillati</taxon>
        <taxon>Bacillota</taxon>
        <taxon>Clostridia</taxon>
        <taxon>Eubacteriales</taxon>
        <taxon>Clostridiaceae</taxon>
        <taxon>Clostridium</taxon>
    </lineage>
</organism>
<dbReference type="InterPro" id="IPR018164">
    <property type="entry name" value="Ala-tRNA-synth_IIc_N"/>
</dbReference>
<comment type="cofactor">
    <cofactor evidence="1">
        <name>Zn(2+)</name>
        <dbReference type="ChEBI" id="CHEBI:29105"/>
    </cofactor>
</comment>
<dbReference type="GO" id="GO:0005524">
    <property type="term" value="F:ATP binding"/>
    <property type="evidence" value="ECO:0007669"/>
    <property type="project" value="UniProtKB-KW"/>
</dbReference>
<keyword evidence="13" id="KW-0648">Protein biosynthesis</keyword>
<dbReference type="InterPro" id="IPR009000">
    <property type="entry name" value="Transl_B-barrel_sf"/>
</dbReference>
<dbReference type="PROSITE" id="PS50860">
    <property type="entry name" value="AA_TRNA_LIGASE_II_ALA"/>
    <property type="match status" value="1"/>
</dbReference>
<evidence type="ECO:0000256" key="5">
    <source>
        <dbReference type="ARBA" id="ARBA00017959"/>
    </source>
</evidence>
<feature type="domain" description="Alanyl-transfer RNA synthetases family profile" evidence="17">
    <location>
        <begin position="1"/>
        <end position="235"/>
    </location>
</feature>
<comment type="similarity">
    <text evidence="3">Belongs to the class-II aminoacyl-tRNA synthetase family.</text>
</comment>
<evidence type="ECO:0000256" key="8">
    <source>
        <dbReference type="ARBA" id="ARBA00022723"/>
    </source>
</evidence>
<feature type="coiled-coil region" evidence="16">
    <location>
        <begin position="258"/>
        <end position="285"/>
    </location>
</feature>
<evidence type="ECO:0000256" key="13">
    <source>
        <dbReference type="ARBA" id="ARBA00022917"/>
    </source>
</evidence>
<dbReference type="Pfam" id="PF01411">
    <property type="entry name" value="tRNA-synt_2c"/>
    <property type="match status" value="1"/>
</dbReference>
<gene>
    <name evidence="18" type="ORF">CPJCM30710_05420</name>
</gene>
<dbReference type="GO" id="GO:0000049">
    <property type="term" value="F:tRNA binding"/>
    <property type="evidence" value="ECO:0007669"/>
    <property type="project" value="UniProtKB-KW"/>
</dbReference>
<dbReference type="GO" id="GO:0002161">
    <property type="term" value="F:aminoacyl-tRNA deacylase activity"/>
    <property type="evidence" value="ECO:0007669"/>
    <property type="project" value="UniProtKB-ARBA"/>
</dbReference>
<dbReference type="SUPFAM" id="SSF55186">
    <property type="entry name" value="ThrRS/AlaRS common domain"/>
    <property type="match status" value="1"/>
</dbReference>
<evidence type="ECO:0000313" key="19">
    <source>
        <dbReference type="Proteomes" id="UP000679179"/>
    </source>
</evidence>
<evidence type="ECO:0000256" key="4">
    <source>
        <dbReference type="ARBA" id="ARBA00013168"/>
    </source>
</evidence>
<dbReference type="Gene3D" id="3.30.980.10">
    <property type="entry name" value="Threonyl-trna Synthetase, Chain A, domain 2"/>
    <property type="match status" value="1"/>
</dbReference>
<dbReference type="EC" id="6.1.1.7" evidence="4"/>
<keyword evidence="10" id="KW-0862">Zinc</keyword>
<evidence type="ECO:0000256" key="16">
    <source>
        <dbReference type="SAM" id="Coils"/>
    </source>
</evidence>
<evidence type="ECO:0000256" key="10">
    <source>
        <dbReference type="ARBA" id="ARBA00022833"/>
    </source>
</evidence>